<dbReference type="InterPro" id="IPR000326">
    <property type="entry name" value="PAP2/HPO"/>
</dbReference>
<dbReference type="Pfam" id="PF01569">
    <property type="entry name" value="PAP2"/>
    <property type="match status" value="1"/>
</dbReference>
<evidence type="ECO:0000313" key="2">
    <source>
        <dbReference type="EMBL" id="VDM78774.1"/>
    </source>
</evidence>
<dbReference type="InterPro" id="IPR036938">
    <property type="entry name" value="PAP2/HPO_sf"/>
</dbReference>
<dbReference type="PANTHER" id="PTHR14969:SF13">
    <property type="entry name" value="AT30094P"/>
    <property type="match status" value="1"/>
</dbReference>
<proteinExistence type="predicted"/>
<name>A0A3P7JK40_STRVU</name>
<dbReference type="AlphaFoldDB" id="A0A3P7JK40"/>
<accession>A0A3P7JK40</accession>
<dbReference type="Proteomes" id="UP000270094">
    <property type="component" value="Unassembled WGS sequence"/>
</dbReference>
<dbReference type="PANTHER" id="PTHR14969">
    <property type="entry name" value="SPHINGOSINE-1-PHOSPHATE PHOSPHOHYDROLASE"/>
    <property type="match status" value="1"/>
</dbReference>
<protein>
    <recommendedName>
        <fullName evidence="1">Phosphatidic acid phosphatase type 2/haloperoxidase domain-containing protein</fullName>
    </recommendedName>
</protein>
<sequence>MGVIVPVKQQERLVNGVPWLVGSSLALVYSASAQWSPMVQHQLVILNFETPLFDRFSFPSGHSSRAAMLATLCVGFFPRYRFAATGLSALVAFSRVAMGRHYLSDALAGLGLGLIEGVMALALPRSFSRWLCNVLR</sequence>
<keyword evidence="3" id="KW-1185">Reference proteome</keyword>
<feature type="domain" description="Phosphatidic acid phosphatase type 2/haloperoxidase" evidence="1">
    <location>
        <begin position="21"/>
        <end position="121"/>
    </location>
</feature>
<dbReference type="EMBL" id="UYYB01102898">
    <property type="protein sequence ID" value="VDM78774.1"/>
    <property type="molecule type" value="Genomic_DNA"/>
</dbReference>
<organism evidence="2 3">
    <name type="scientific">Strongylus vulgaris</name>
    <name type="common">Blood worm</name>
    <dbReference type="NCBI Taxonomy" id="40348"/>
    <lineage>
        <taxon>Eukaryota</taxon>
        <taxon>Metazoa</taxon>
        <taxon>Ecdysozoa</taxon>
        <taxon>Nematoda</taxon>
        <taxon>Chromadorea</taxon>
        <taxon>Rhabditida</taxon>
        <taxon>Rhabditina</taxon>
        <taxon>Rhabditomorpha</taxon>
        <taxon>Strongyloidea</taxon>
        <taxon>Strongylidae</taxon>
        <taxon>Strongylus</taxon>
    </lineage>
</organism>
<dbReference type="SUPFAM" id="SSF48317">
    <property type="entry name" value="Acid phosphatase/Vanadium-dependent haloperoxidase"/>
    <property type="match status" value="1"/>
</dbReference>
<dbReference type="Gene3D" id="1.20.144.10">
    <property type="entry name" value="Phosphatidic acid phosphatase type 2/haloperoxidase"/>
    <property type="match status" value="1"/>
</dbReference>
<dbReference type="OrthoDB" id="10266771at2759"/>
<reference evidence="2 3" key="1">
    <citation type="submission" date="2018-11" db="EMBL/GenBank/DDBJ databases">
        <authorList>
            <consortium name="Pathogen Informatics"/>
        </authorList>
    </citation>
    <scope>NUCLEOTIDE SEQUENCE [LARGE SCALE GENOMIC DNA]</scope>
</reference>
<dbReference type="GO" id="GO:0042392">
    <property type="term" value="F:sphingosine-1-phosphate phosphatase activity"/>
    <property type="evidence" value="ECO:0007669"/>
    <property type="project" value="TreeGrafter"/>
</dbReference>
<evidence type="ECO:0000259" key="1">
    <source>
        <dbReference type="SMART" id="SM00014"/>
    </source>
</evidence>
<dbReference type="SMART" id="SM00014">
    <property type="entry name" value="acidPPc"/>
    <property type="match status" value="1"/>
</dbReference>
<gene>
    <name evidence="2" type="ORF">SVUK_LOCUS13772</name>
</gene>
<evidence type="ECO:0000313" key="3">
    <source>
        <dbReference type="Proteomes" id="UP000270094"/>
    </source>
</evidence>